<dbReference type="AlphaFoldDB" id="U2FT49"/>
<evidence type="ECO:0000259" key="2">
    <source>
        <dbReference type="Pfam" id="PF03466"/>
    </source>
</evidence>
<dbReference type="STRING" id="1033802.SSPSH_001782"/>
<evidence type="ECO:0000313" key="4">
    <source>
        <dbReference type="Proteomes" id="UP000006242"/>
    </source>
</evidence>
<name>U2FT49_9GAMM</name>
<reference evidence="3 4" key="1">
    <citation type="journal article" date="2011" name="J. Bacteriol.">
        <title>Genome sequence of Salinisphaera shabanensis, a gammaproteobacterium from the harsh, variable environment of the brine-seawater interface of the Shaban Deep in the Red Sea.</title>
        <authorList>
            <person name="Antunes A."/>
            <person name="Alam I."/>
            <person name="Bajic V.B."/>
            <person name="Stingl U."/>
        </authorList>
    </citation>
    <scope>NUCLEOTIDE SEQUENCE [LARGE SCALE GENOMIC DNA]</scope>
    <source>
        <strain evidence="3 4">E1L3A</strain>
    </source>
</reference>
<dbReference type="PANTHER" id="PTHR30537">
    <property type="entry name" value="HTH-TYPE TRANSCRIPTIONAL REGULATOR"/>
    <property type="match status" value="1"/>
</dbReference>
<gene>
    <name evidence="3" type="ORF">SSPSH_001782</name>
</gene>
<organism evidence="3 4">
    <name type="scientific">Salinisphaera shabanensis E1L3A</name>
    <dbReference type="NCBI Taxonomy" id="1033802"/>
    <lineage>
        <taxon>Bacteria</taxon>
        <taxon>Pseudomonadati</taxon>
        <taxon>Pseudomonadota</taxon>
        <taxon>Gammaproteobacteria</taxon>
        <taxon>Salinisphaerales</taxon>
        <taxon>Salinisphaeraceae</taxon>
        <taxon>Salinisphaera</taxon>
    </lineage>
</organism>
<evidence type="ECO:0000256" key="1">
    <source>
        <dbReference type="ARBA" id="ARBA00009437"/>
    </source>
</evidence>
<dbReference type="InterPro" id="IPR005119">
    <property type="entry name" value="LysR_subst-bd"/>
</dbReference>
<protein>
    <submittedName>
        <fullName evidence="3">LysR family regulatory protein</fullName>
    </submittedName>
</protein>
<dbReference type="Proteomes" id="UP000006242">
    <property type="component" value="Unassembled WGS sequence"/>
</dbReference>
<dbReference type="Pfam" id="PF03466">
    <property type="entry name" value="LysR_substrate"/>
    <property type="match status" value="1"/>
</dbReference>
<comment type="similarity">
    <text evidence="1">Belongs to the LysR transcriptional regulatory family.</text>
</comment>
<dbReference type="InterPro" id="IPR058163">
    <property type="entry name" value="LysR-type_TF_proteobact-type"/>
</dbReference>
<dbReference type="Gene3D" id="3.40.190.10">
    <property type="entry name" value="Periplasmic binding protein-like II"/>
    <property type="match status" value="2"/>
</dbReference>
<reference evidence="3 4" key="2">
    <citation type="journal article" date="2013" name="PLoS ONE">
        <title>INDIGO - INtegrated Data Warehouse of MIcrobial GenOmes with Examples from the Red Sea Extremophiles.</title>
        <authorList>
            <person name="Alam I."/>
            <person name="Antunes A."/>
            <person name="Kamau A.A."/>
            <person name="Ba Alawi W."/>
            <person name="Kalkatawi M."/>
            <person name="Stingl U."/>
            <person name="Bajic V.B."/>
        </authorList>
    </citation>
    <scope>NUCLEOTIDE SEQUENCE [LARGE SCALE GENOMIC DNA]</scope>
    <source>
        <strain evidence="3 4">E1L3A</strain>
    </source>
</reference>
<feature type="domain" description="LysR substrate-binding" evidence="2">
    <location>
        <begin position="3"/>
        <end position="158"/>
    </location>
</feature>
<evidence type="ECO:0000313" key="3">
    <source>
        <dbReference type="EMBL" id="ERJ19174.1"/>
    </source>
</evidence>
<sequence>MARERGVDIAIRYSPALPEADDGDVLVHEWVGAFASPAYLAGGVPIERADRLATRWPASRLAPIDWSTWQARADVGPLDDAKLRTFAHQQEVVQAALAGKGVALVSELLVADMVARGWLVAWRPDIRVPGHAYRLITGALNRRTRGVQRFTAWLQEALADD</sequence>
<dbReference type="eggNOG" id="COG0583">
    <property type="taxonomic scope" value="Bacteria"/>
</dbReference>
<dbReference type="SUPFAM" id="SSF53850">
    <property type="entry name" value="Periplasmic binding protein-like II"/>
    <property type="match status" value="1"/>
</dbReference>
<dbReference type="EMBL" id="AFNV02000011">
    <property type="protein sequence ID" value="ERJ19174.1"/>
    <property type="molecule type" value="Genomic_DNA"/>
</dbReference>
<keyword evidence="4" id="KW-1185">Reference proteome</keyword>
<proteinExistence type="inferred from homology"/>
<dbReference type="PANTHER" id="PTHR30537:SF5">
    <property type="entry name" value="HTH-TYPE TRANSCRIPTIONAL ACTIVATOR TTDR-RELATED"/>
    <property type="match status" value="1"/>
</dbReference>
<comment type="caution">
    <text evidence="3">The sequence shown here is derived from an EMBL/GenBank/DDBJ whole genome shotgun (WGS) entry which is preliminary data.</text>
</comment>
<accession>U2FT49</accession>